<dbReference type="EMBL" id="BMAT01003318">
    <property type="protein sequence ID" value="GFS23571.1"/>
    <property type="molecule type" value="Genomic_DNA"/>
</dbReference>
<dbReference type="GO" id="GO:0007129">
    <property type="term" value="P:homologous chromosome pairing at meiosis"/>
    <property type="evidence" value="ECO:0007669"/>
    <property type="project" value="TreeGrafter"/>
</dbReference>
<dbReference type="Proteomes" id="UP000762676">
    <property type="component" value="Unassembled WGS sequence"/>
</dbReference>
<dbReference type="GO" id="GO:0070197">
    <property type="term" value="P:meiotic attachment of telomere to nuclear envelope"/>
    <property type="evidence" value="ECO:0007669"/>
    <property type="project" value="InterPro"/>
</dbReference>
<sequence>MDPSVVYGDHMIQKCFLKIFTVKGFTANALWSVITKAVAVCVNNPQNERNQSVCCSLLPLALKFITSEPPQNPGIRHVLALISSVVANNTSNQNRLRQCGGLEELAKLIKLQQSNHSDLTVSNIVYVVSALDACIADNASSGIEAGNLDMISVILQFVEDFDHEPADLKTLLLAVAHILESHEKFSHCITEGKAYDQLVKLLTTSQDEELFKTIKYIFSLCRVKGRL</sequence>
<dbReference type="Gene3D" id="1.25.10.10">
    <property type="entry name" value="Leucine-rich Repeat Variant"/>
    <property type="match status" value="1"/>
</dbReference>
<dbReference type="InterPro" id="IPR042359">
    <property type="entry name" value="TERB1"/>
</dbReference>
<evidence type="ECO:0000313" key="2">
    <source>
        <dbReference type="Proteomes" id="UP000762676"/>
    </source>
</evidence>
<gene>
    <name evidence="1" type="ORF">ElyMa_001643200</name>
</gene>
<comment type="caution">
    <text evidence="1">The sequence shown here is derived from an EMBL/GenBank/DDBJ whole genome shotgun (WGS) entry which is preliminary data.</text>
</comment>
<keyword evidence="2" id="KW-1185">Reference proteome</keyword>
<dbReference type="SUPFAM" id="SSF48371">
    <property type="entry name" value="ARM repeat"/>
    <property type="match status" value="1"/>
</dbReference>
<name>A0AAV4JSL4_9GAST</name>
<dbReference type="PANTHER" id="PTHR14014">
    <property type="entry name" value="TELOMERE REPEATS-BINDING BOUQUET FORMATION PROTEIN 1"/>
    <property type="match status" value="1"/>
</dbReference>
<dbReference type="AlphaFoldDB" id="A0AAV4JSL4"/>
<proteinExistence type="predicted"/>
<reference evidence="1 2" key="1">
    <citation type="journal article" date="2021" name="Elife">
        <title>Chloroplast acquisition without the gene transfer in kleptoplastic sea slugs, Plakobranchus ocellatus.</title>
        <authorList>
            <person name="Maeda T."/>
            <person name="Takahashi S."/>
            <person name="Yoshida T."/>
            <person name="Shimamura S."/>
            <person name="Takaki Y."/>
            <person name="Nagai Y."/>
            <person name="Toyoda A."/>
            <person name="Suzuki Y."/>
            <person name="Arimoto A."/>
            <person name="Ishii H."/>
            <person name="Satoh N."/>
            <person name="Nishiyama T."/>
            <person name="Hasebe M."/>
            <person name="Maruyama T."/>
            <person name="Minagawa J."/>
            <person name="Obokata J."/>
            <person name="Shigenobu S."/>
        </authorList>
    </citation>
    <scope>NUCLEOTIDE SEQUENCE [LARGE SCALE GENOMIC DNA]</scope>
</reference>
<dbReference type="PANTHER" id="PTHR14014:SF0">
    <property type="entry name" value="TELOMERE REPEATS-BINDING BOUQUET FORMATION PROTEIN 1"/>
    <property type="match status" value="1"/>
</dbReference>
<accession>A0AAV4JSL4</accession>
<evidence type="ECO:0000313" key="1">
    <source>
        <dbReference type="EMBL" id="GFS23571.1"/>
    </source>
</evidence>
<protein>
    <submittedName>
        <fullName evidence="1">Telomere repeats-binding bouquet formation protein 1</fullName>
    </submittedName>
</protein>
<dbReference type="InterPro" id="IPR016024">
    <property type="entry name" value="ARM-type_fold"/>
</dbReference>
<dbReference type="InterPro" id="IPR011989">
    <property type="entry name" value="ARM-like"/>
</dbReference>
<organism evidence="1 2">
    <name type="scientific">Elysia marginata</name>
    <dbReference type="NCBI Taxonomy" id="1093978"/>
    <lineage>
        <taxon>Eukaryota</taxon>
        <taxon>Metazoa</taxon>
        <taxon>Spiralia</taxon>
        <taxon>Lophotrochozoa</taxon>
        <taxon>Mollusca</taxon>
        <taxon>Gastropoda</taxon>
        <taxon>Heterobranchia</taxon>
        <taxon>Euthyneura</taxon>
        <taxon>Panpulmonata</taxon>
        <taxon>Sacoglossa</taxon>
        <taxon>Placobranchoidea</taxon>
        <taxon>Plakobranchidae</taxon>
        <taxon>Elysia</taxon>
    </lineage>
</organism>